<accession>A0A6I6MNM7</accession>
<dbReference type="AlphaFoldDB" id="A0A6I6MNM7"/>
<sequence length="76" mass="8587">MRFRIEYLVETTEQNSVCHTRSLGERNLLLVSMQAHAWSARPRSKFGAGGFQIRDLADNGRIIALETFDGPVQSVH</sequence>
<keyword evidence="2" id="KW-1185">Reference proteome</keyword>
<reference evidence="2" key="1">
    <citation type="submission" date="2019-12" db="EMBL/GenBank/DDBJ databases">
        <title>Complete genome of Terracaulis silvestris 0127_4.</title>
        <authorList>
            <person name="Vieira S."/>
            <person name="Riedel T."/>
            <person name="Sproer C."/>
            <person name="Pascual J."/>
            <person name="Boedeker C."/>
            <person name="Overmann J."/>
        </authorList>
    </citation>
    <scope>NUCLEOTIDE SEQUENCE [LARGE SCALE GENOMIC DNA]</scope>
    <source>
        <strain evidence="2">0127_4</strain>
    </source>
</reference>
<dbReference type="RefSeq" id="WP_158766552.1">
    <property type="nucleotide sequence ID" value="NZ_CP047045.1"/>
</dbReference>
<protein>
    <submittedName>
        <fullName evidence="1">Uncharacterized protein</fullName>
    </submittedName>
</protein>
<evidence type="ECO:0000313" key="2">
    <source>
        <dbReference type="Proteomes" id="UP000431269"/>
    </source>
</evidence>
<gene>
    <name evidence="1" type="ORF">DSM104635_02562</name>
</gene>
<name>A0A6I6MNM7_9CAUL</name>
<organism evidence="1 2">
    <name type="scientific">Terricaulis silvestris</name>
    <dbReference type="NCBI Taxonomy" id="2686094"/>
    <lineage>
        <taxon>Bacteria</taxon>
        <taxon>Pseudomonadati</taxon>
        <taxon>Pseudomonadota</taxon>
        <taxon>Alphaproteobacteria</taxon>
        <taxon>Caulobacterales</taxon>
        <taxon>Caulobacteraceae</taxon>
        <taxon>Terricaulis</taxon>
    </lineage>
</organism>
<dbReference type="KEGG" id="tsv:DSM104635_02562"/>
<dbReference type="Proteomes" id="UP000431269">
    <property type="component" value="Chromosome"/>
</dbReference>
<proteinExistence type="predicted"/>
<evidence type="ECO:0000313" key="1">
    <source>
        <dbReference type="EMBL" id="QGZ95711.1"/>
    </source>
</evidence>
<dbReference type="EMBL" id="CP047045">
    <property type="protein sequence ID" value="QGZ95711.1"/>
    <property type="molecule type" value="Genomic_DNA"/>
</dbReference>